<keyword evidence="2" id="KW-0012">Acyltransferase</keyword>
<evidence type="ECO:0000259" key="3">
    <source>
        <dbReference type="PROSITE" id="PS51186"/>
    </source>
</evidence>
<dbReference type="OrthoDB" id="9805924at2"/>
<evidence type="ECO:0000256" key="1">
    <source>
        <dbReference type="ARBA" id="ARBA00022679"/>
    </source>
</evidence>
<dbReference type="SUPFAM" id="SSF55729">
    <property type="entry name" value="Acyl-CoA N-acyltransferases (Nat)"/>
    <property type="match status" value="1"/>
</dbReference>
<organism evidence="4 5">
    <name type="scientific">Streptomyces phaeoluteigriseus</name>
    <dbReference type="NCBI Taxonomy" id="114686"/>
    <lineage>
        <taxon>Bacteria</taxon>
        <taxon>Bacillati</taxon>
        <taxon>Actinomycetota</taxon>
        <taxon>Actinomycetes</taxon>
        <taxon>Kitasatosporales</taxon>
        <taxon>Streptomycetaceae</taxon>
        <taxon>Streptomyces</taxon>
        <taxon>Streptomyces aurantiacus group</taxon>
    </lineage>
</organism>
<evidence type="ECO:0000313" key="4">
    <source>
        <dbReference type="EMBL" id="OQD57809.1"/>
    </source>
</evidence>
<dbReference type="InterPro" id="IPR000182">
    <property type="entry name" value="GNAT_dom"/>
</dbReference>
<dbReference type="STRING" id="114686.BM536_001790"/>
<gene>
    <name evidence="4" type="ORF">BM536_001790</name>
</gene>
<dbReference type="EMBL" id="MPOH02000002">
    <property type="protein sequence ID" value="OQD57809.1"/>
    <property type="molecule type" value="Genomic_DNA"/>
</dbReference>
<proteinExistence type="predicted"/>
<keyword evidence="1 4" id="KW-0808">Transferase</keyword>
<dbReference type="PANTHER" id="PTHR10545:SF29">
    <property type="entry name" value="GH14572P-RELATED"/>
    <property type="match status" value="1"/>
</dbReference>
<feature type="domain" description="N-acetyltransferase" evidence="3">
    <location>
        <begin position="5"/>
        <end position="155"/>
    </location>
</feature>
<dbReference type="PANTHER" id="PTHR10545">
    <property type="entry name" value="DIAMINE N-ACETYLTRANSFERASE"/>
    <property type="match status" value="1"/>
</dbReference>
<dbReference type="GO" id="GO:0008080">
    <property type="term" value="F:N-acetyltransferase activity"/>
    <property type="evidence" value="ECO:0007669"/>
    <property type="project" value="TreeGrafter"/>
</dbReference>
<sequence>MSDAPVVRHARPGDLPRVAELARMHAEYERAAPPAADLAARLDALLFGTSALRLRCLVAESPDGEVVGYATCAPALSTWDGLEYLHMDCLFLVPGQRGLGLGALLMDAVTAEARALGLTEIQWQTPTWNEGAIRFYDRLGARAQDKTRFTLTVEQ</sequence>
<dbReference type="PROSITE" id="PS51186">
    <property type="entry name" value="GNAT"/>
    <property type="match status" value="1"/>
</dbReference>
<dbReference type="Pfam" id="PF00583">
    <property type="entry name" value="Acetyltransf_1"/>
    <property type="match status" value="1"/>
</dbReference>
<comment type="caution">
    <text evidence="4">The sequence shown here is derived from an EMBL/GenBank/DDBJ whole genome shotgun (WGS) entry which is preliminary data.</text>
</comment>
<accession>A0A1V6MZF7</accession>
<dbReference type="InterPro" id="IPR016181">
    <property type="entry name" value="Acyl_CoA_acyltransferase"/>
</dbReference>
<protein>
    <submittedName>
        <fullName evidence="4">GNAT family N-acetyltransferase</fullName>
    </submittedName>
</protein>
<name>A0A1V6MZF7_9ACTN</name>
<reference evidence="4 5" key="2">
    <citation type="submission" date="2017-02" db="EMBL/GenBank/DDBJ databases">
        <title>Draft genome sequence of Streptomyces phaeoluteigriseus type strain DSM41896.</title>
        <authorList>
            <person name="Salih T.S."/>
            <person name="Algora Gallardo L."/>
            <person name="Melo Santos T."/>
            <person name="Filgueira Martinez S."/>
            <person name="Herron P.R."/>
        </authorList>
    </citation>
    <scope>NUCLEOTIDE SEQUENCE [LARGE SCALE GENOMIC DNA]</scope>
    <source>
        <strain evidence="4 5">DSM 41896</strain>
    </source>
</reference>
<dbReference type="AlphaFoldDB" id="A0A1V6MZF7"/>
<evidence type="ECO:0000313" key="5">
    <source>
        <dbReference type="Proteomes" id="UP000184286"/>
    </source>
</evidence>
<dbReference type="Gene3D" id="3.40.630.30">
    <property type="match status" value="1"/>
</dbReference>
<dbReference type="RefSeq" id="WP_094102415.1">
    <property type="nucleotide sequence ID" value="NZ_MPOH02000002.1"/>
</dbReference>
<evidence type="ECO:0000256" key="2">
    <source>
        <dbReference type="ARBA" id="ARBA00023315"/>
    </source>
</evidence>
<dbReference type="CDD" id="cd04301">
    <property type="entry name" value="NAT_SF"/>
    <property type="match status" value="1"/>
</dbReference>
<dbReference type="Proteomes" id="UP000184286">
    <property type="component" value="Unassembled WGS sequence"/>
</dbReference>
<dbReference type="InterPro" id="IPR051016">
    <property type="entry name" value="Diverse_Substrate_AcTransf"/>
</dbReference>
<reference evidence="5" key="1">
    <citation type="submission" date="2016-11" db="EMBL/GenBank/DDBJ databases">
        <authorList>
            <person name="Schniete J.K."/>
            <person name="Salih T."/>
            <person name="Algora Gallardo L."/>
            <person name="Martinez Fernandez S."/>
            <person name="Herron P.R."/>
        </authorList>
    </citation>
    <scope>NUCLEOTIDE SEQUENCE [LARGE SCALE GENOMIC DNA]</scope>
    <source>
        <strain evidence="5">DSM 41896</strain>
    </source>
</reference>